<dbReference type="EMBL" id="CP001618">
    <property type="protein sequence ID" value="ACQ82378.1"/>
    <property type="molecule type" value="Genomic_DNA"/>
</dbReference>
<dbReference type="OrthoDB" id="3172472at2"/>
<dbReference type="Gene3D" id="3.40.50.150">
    <property type="entry name" value="Vaccinia Virus protein VP39"/>
    <property type="match status" value="1"/>
</dbReference>
<dbReference type="InterPro" id="IPR029063">
    <property type="entry name" value="SAM-dependent_MTases_sf"/>
</dbReference>
<sequence>MSIWNLDQRDLWGADAAASYDTPGEGMFAPDVLGPTLDRLHALSEGGRVLELAIGTGRVGVPLRERGADVSGIELSEAMVDVLRTKATEEELPVVVGDMATARVPGDFSLVYLVFNTISNLYTQEAQVACFRNAAAHLAPGGRFLVELWVPRPQPVTGGRHAQVFTAEDGYLGVDVLDMAHQRVVSHHIHFDDDGAARVWFSPHRFIWPGELDLMARLAGMELESRHADFAGAPFTSDSPSHVSVYRLPERPAD</sequence>
<gene>
    <name evidence="4" type="ordered locus">Bcav_4138</name>
</gene>
<dbReference type="AlphaFoldDB" id="C5C620"/>
<dbReference type="PANTHER" id="PTHR43861">
    <property type="entry name" value="TRANS-ACONITATE 2-METHYLTRANSFERASE-RELATED"/>
    <property type="match status" value="1"/>
</dbReference>
<dbReference type="RefSeq" id="WP_015884615.1">
    <property type="nucleotide sequence ID" value="NC_012669.1"/>
</dbReference>
<dbReference type="eggNOG" id="COG0030">
    <property type="taxonomic scope" value="Bacteria"/>
</dbReference>
<dbReference type="KEGG" id="bcv:Bcav_4138"/>
<evidence type="ECO:0000259" key="3">
    <source>
        <dbReference type="Pfam" id="PF13649"/>
    </source>
</evidence>
<feature type="domain" description="Methyltransferase" evidence="3">
    <location>
        <begin position="49"/>
        <end position="142"/>
    </location>
</feature>
<keyword evidence="5" id="KW-1185">Reference proteome</keyword>
<evidence type="ECO:0000256" key="2">
    <source>
        <dbReference type="ARBA" id="ARBA00022679"/>
    </source>
</evidence>
<dbReference type="STRING" id="471853.Bcav_4138"/>
<dbReference type="Pfam" id="PF13649">
    <property type="entry name" value="Methyltransf_25"/>
    <property type="match status" value="1"/>
</dbReference>
<keyword evidence="2 4" id="KW-0808">Transferase</keyword>
<dbReference type="SUPFAM" id="SSF53335">
    <property type="entry name" value="S-adenosyl-L-methionine-dependent methyltransferases"/>
    <property type="match status" value="1"/>
</dbReference>
<keyword evidence="1 4" id="KW-0489">Methyltransferase</keyword>
<name>C5C620_BEUC1</name>
<organism evidence="4 5">
    <name type="scientific">Beutenbergia cavernae (strain ATCC BAA-8 / DSM 12333 / CCUG 43141 / JCM 11478 / NBRC 16432 / NCIMB 13614 / HKI 0122)</name>
    <dbReference type="NCBI Taxonomy" id="471853"/>
    <lineage>
        <taxon>Bacteria</taxon>
        <taxon>Bacillati</taxon>
        <taxon>Actinomycetota</taxon>
        <taxon>Actinomycetes</taxon>
        <taxon>Micrococcales</taxon>
        <taxon>Beutenbergiaceae</taxon>
        <taxon>Beutenbergia</taxon>
    </lineage>
</organism>
<evidence type="ECO:0000256" key="1">
    <source>
        <dbReference type="ARBA" id="ARBA00022603"/>
    </source>
</evidence>
<reference evidence="4 5" key="1">
    <citation type="journal article" date="2009" name="Stand. Genomic Sci.">
        <title>Complete genome sequence of Beutenbergia cavernae type strain (HKI 0122).</title>
        <authorList>
            <person name="Land M."/>
            <person name="Pukall R."/>
            <person name="Abt B."/>
            <person name="Goker M."/>
            <person name="Rohde M."/>
            <person name="Glavina Del Rio T."/>
            <person name="Tice H."/>
            <person name="Copeland A."/>
            <person name="Cheng J.F."/>
            <person name="Lucas S."/>
            <person name="Chen F."/>
            <person name="Nolan M."/>
            <person name="Bruce D."/>
            <person name="Goodwin L."/>
            <person name="Pitluck S."/>
            <person name="Ivanova N."/>
            <person name="Mavromatis K."/>
            <person name="Ovchinnikova G."/>
            <person name="Pati A."/>
            <person name="Chen A."/>
            <person name="Palaniappan K."/>
            <person name="Hauser L."/>
            <person name="Chang Y.J."/>
            <person name="Jefferies C.C."/>
            <person name="Saunders E."/>
            <person name="Brettin T."/>
            <person name="Detter J.C."/>
            <person name="Han C."/>
            <person name="Chain P."/>
            <person name="Bristow J."/>
            <person name="Eisen J.A."/>
            <person name="Markowitz V."/>
            <person name="Hugenholtz P."/>
            <person name="Kyrpides N.C."/>
            <person name="Klenk H.P."/>
            <person name="Lapidus A."/>
        </authorList>
    </citation>
    <scope>NUCLEOTIDE SEQUENCE [LARGE SCALE GENOMIC DNA]</scope>
    <source>
        <strain evidence="5">ATCC BAA-8 / DSM 12333 / NBRC 16432</strain>
    </source>
</reference>
<dbReference type="PANTHER" id="PTHR43861:SF1">
    <property type="entry name" value="TRANS-ACONITATE 2-METHYLTRANSFERASE"/>
    <property type="match status" value="1"/>
</dbReference>
<dbReference type="InterPro" id="IPR041698">
    <property type="entry name" value="Methyltransf_25"/>
</dbReference>
<accession>C5C620</accession>
<dbReference type="Proteomes" id="UP000007962">
    <property type="component" value="Chromosome"/>
</dbReference>
<evidence type="ECO:0000313" key="4">
    <source>
        <dbReference type="EMBL" id="ACQ82378.1"/>
    </source>
</evidence>
<evidence type="ECO:0000313" key="5">
    <source>
        <dbReference type="Proteomes" id="UP000007962"/>
    </source>
</evidence>
<proteinExistence type="predicted"/>
<dbReference type="GO" id="GO:0032259">
    <property type="term" value="P:methylation"/>
    <property type="evidence" value="ECO:0007669"/>
    <property type="project" value="UniProtKB-KW"/>
</dbReference>
<dbReference type="HOGENOM" id="CLU_069129_4_0_11"/>
<dbReference type="GO" id="GO:0008168">
    <property type="term" value="F:methyltransferase activity"/>
    <property type="evidence" value="ECO:0007669"/>
    <property type="project" value="UniProtKB-KW"/>
</dbReference>
<protein>
    <submittedName>
        <fullName evidence="4">Methyltransferase type 11</fullName>
    </submittedName>
</protein>
<dbReference type="CDD" id="cd02440">
    <property type="entry name" value="AdoMet_MTases"/>
    <property type="match status" value="1"/>
</dbReference>